<name>A0A3P7IS17_STRVU</name>
<evidence type="ECO:0000313" key="2">
    <source>
        <dbReference type="EMBL" id="VDM75701.1"/>
    </source>
</evidence>
<organism evidence="2 3">
    <name type="scientific">Strongylus vulgaris</name>
    <name type="common">Blood worm</name>
    <dbReference type="NCBI Taxonomy" id="40348"/>
    <lineage>
        <taxon>Eukaryota</taxon>
        <taxon>Metazoa</taxon>
        <taxon>Ecdysozoa</taxon>
        <taxon>Nematoda</taxon>
        <taxon>Chromadorea</taxon>
        <taxon>Rhabditida</taxon>
        <taxon>Rhabditina</taxon>
        <taxon>Rhabditomorpha</taxon>
        <taxon>Strongyloidea</taxon>
        <taxon>Strongylidae</taxon>
        <taxon>Strongylus</taxon>
    </lineage>
</organism>
<feature type="region of interest" description="Disordered" evidence="1">
    <location>
        <begin position="135"/>
        <end position="164"/>
    </location>
</feature>
<dbReference type="Proteomes" id="UP000270094">
    <property type="component" value="Unassembled WGS sequence"/>
</dbReference>
<keyword evidence="3" id="KW-1185">Reference proteome</keyword>
<dbReference type="OrthoDB" id="1932312at2759"/>
<reference evidence="2 3" key="1">
    <citation type="submission" date="2018-11" db="EMBL/GenBank/DDBJ databases">
        <authorList>
            <consortium name="Pathogen Informatics"/>
        </authorList>
    </citation>
    <scope>NUCLEOTIDE SEQUENCE [LARGE SCALE GENOMIC DNA]</scope>
</reference>
<evidence type="ECO:0000256" key="1">
    <source>
        <dbReference type="SAM" id="MobiDB-lite"/>
    </source>
</evidence>
<dbReference type="AlphaFoldDB" id="A0A3P7IS17"/>
<sequence length="226" mass="25063">MECKAVANTIYEENITLKQPENFQNLYTPDKHMLQNRDDVKGESLICGKLEEAVACSSMDPITRDVERRMSMKRECSHSEAVMSEDSRLKQFSGSRSSIDLAKTWARSYGSFASGLFRGAFQKVKTAADSSVSLKAEDSTDSEAEQSESGQQSSGHGTNIVRPRKAKKGPFDFEHLRIVQIVSFMRNMLIKGSPVVANALLNNKVLLKLTNRSCMSIPDKAPFCGV</sequence>
<dbReference type="EMBL" id="UYYB01095707">
    <property type="protein sequence ID" value="VDM75701.1"/>
    <property type="molecule type" value="Genomic_DNA"/>
</dbReference>
<protein>
    <submittedName>
        <fullName evidence="2">Uncharacterized protein</fullName>
    </submittedName>
</protein>
<evidence type="ECO:0000313" key="3">
    <source>
        <dbReference type="Proteomes" id="UP000270094"/>
    </source>
</evidence>
<accession>A0A3P7IS17</accession>
<gene>
    <name evidence="2" type="ORF">SVUK_LOCUS10699</name>
</gene>
<feature type="compositionally biased region" description="Low complexity" evidence="1">
    <location>
        <begin position="147"/>
        <end position="157"/>
    </location>
</feature>
<proteinExistence type="predicted"/>